<evidence type="ECO:0000256" key="1">
    <source>
        <dbReference type="SAM" id="Phobius"/>
    </source>
</evidence>
<dbReference type="KEGG" id="caul:KCG34_03755"/>
<reference evidence="2" key="1">
    <citation type="submission" date="2021-04" db="EMBL/GenBank/DDBJ databases">
        <title>The complete genome sequence of Caulobacter sp. S6.</title>
        <authorList>
            <person name="Tang Y."/>
            <person name="Ouyang W."/>
            <person name="Liu Q."/>
            <person name="Huang B."/>
            <person name="Guo Z."/>
            <person name="Lei P."/>
        </authorList>
    </citation>
    <scope>NUCLEOTIDE SEQUENCE</scope>
    <source>
        <strain evidence="2">S6</strain>
    </source>
</reference>
<evidence type="ECO:0000313" key="3">
    <source>
        <dbReference type="Proteomes" id="UP000676409"/>
    </source>
</evidence>
<dbReference type="AlphaFoldDB" id="A0A975IVH6"/>
<feature type="transmembrane region" description="Helical" evidence="1">
    <location>
        <begin position="66"/>
        <end position="90"/>
    </location>
</feature>
<dbReference type="RefSeq" id="WP_211939062.1">
    <property type="nucleotide sequence ID" value="NZ_CP073078.1"/>
</dbReference>
<feature type="transmembrane region" description="Helical" evidence="1">
    <location>
        <begin position="20"/>
        <end position="45"/>
    </location>
</feature>
<protein>
    <submittedName>
        <fullName evidence="2">Uncharacterized protein</fullName>
    </submittedName>
</protein>
<dbReference type="EMBL" id="CP073078">
    <property type="protein sequence ID" value="QUD89012.1"/>
    <property type="molecule type" value="Genomic_DNA"/>
</dbReference>
<name>A0A975IVH6_9CAUL</name>
<keyword evidence="1" id="KW-0472">Membrane</keyword>
<accession>A0A975IVH6</accession>
<dbReference type="Proteomes" id="UP000676409">
    <property type="component" value="Chromosome"/>
</dbReference>
<keyword evidence="1" id="KW-0812">Transmembrane</keyword>
<keyword evidence="1" id="KW-1133">Transmembrane helix</keyword>
<organism evidence="2 3">
    <name type="scientific">Phenylobacterium montanum</name>
    <dbReference type="NCBI Taxonomy" id="2823693"/>
    <lineage>
        <taxon>Bacteria</taxon>
        <taxon>Pseudomonadati</taxon>
        <taxon>Pseudomonadota</taxon>
        <taxon>Alphaproteobacteria</taxon>
        <taxon>Caulobacterales</taxon>
        <taxon>Caulobacteraceae</taxon>
        <taxon>Phenylobacterium</taxon>
    </lineage>
</organism>
<evidence type="ECO:0000313" key="2">
    <source>
        <dbReference type="EMBL" id="QUD89012.1"/>
    </source>
</evidence>
<proteinExistence type="predicted"/>
<feature type="transmembrane region" description="Helical" evidence="1">
    <location>
        <begin position="119"/>
        <end position="146"/>
    </location>
</feature>
<gene>
    <name evidence="2" type="ORF">KCG34_03755</name>
</gene>
<keyword evidence="3" id="KW-1185">Reference proteome</keyword>
<sequence>MTTASEIRRPANAADVDRNIAMLGYGLLFFAIFFAGAPALIAVAIAYARRRDVNCTVASHHRFQIYIFWVGFALTLLMALSGLAALLSIIGDLLGVVSQVRWNGWDTVQTTSLHVGRPFFIFATAAAGLGVVTGLWLMVTAGYGFIRLAYSHAIPQTAR</sequence>